<keyword evidence="1" id="KW-0805">Transcription regulation</keyword>
<dbReference type="AlphaFoldDB" id="A0A858SRQ7"/>
<dbReference type="InterPro" id="IPR046335">
    <property type="entry name" value="LacI/GalR-like_sensor"/>
</dbReference>
<evidence type="ECO:0000313" key="6">
    <source>
        <dbReference type="Proteomes" id="UP000503308"/>
    </source>
</evidence>
<dbReference type="KEGG" id="rpon:G3256_03875"/>
<proteinExistence type="predicted"/>
<dbReference type="CDD" id="cd01392">
    <property type="entry name" value="HTH_LacI"/>
    <property type="match status" value="1"/>
</dbReference>
<dbReference type="EMBL" id="CP048788">
    <property type="protein sequence ID" value="QJF50363.1"/>
    <property type="molecule type" value="Genomic_DNA"/>
</dbReference>
<gene>
    <name evidence="5" type="ORF">G3256_03875</name>
</gene>
<reference evidence="5 6" key="1">
    <citation type="submission" date="2020-02" db="EMBL/GenBank/DDBJ databases">
        <title>Genome sequence of Roseobacter ponti.</title>
        <authorList>
            <person name="Hollensteiner J."/>
            <person name="Schneider D."/>
            <person name="Poehlein A."/>
            <person name="Daniel R."/>
        </authorList>
    </citation>
    <scope>NUCLEOTIDE SEQUENCE [LARGE SCALE GENOMIC DNA]</scope>
    <source>
        <strain evidence="5 6">DSM 106830</strain>
    </source>
</reference>
<dbReference type="InterPro" id="IPR028082">
    <property type="entry name" value="Peripla_BP_I"/>
</dbReference>
<dbReference type="PROSITE" id="PS00356">
    <property type="entry name" value="HTH_LACI_1"/>
    <property type="match status" value="1"/>
</dbReference>
<dbReference type="RefSeq" id="WP_169639579.1">
    <property type="nucleotide sequence ID" value="NZ_CP048788.1"/>
</dbReference>
<dbReference type="InterPro" id="IPR000843">
    <property type="entry name" value="HTH_LacI"/>
</dbReference>
<evidence type="ECO:0000313" key="5">
    <source>
        <dbReference type="EMBL" id="QJF50363.1"/>
    </source>
</evidence>
<dbReference type="PRINTS" id="PR00036">
    <property type="entry name" value="HTHLACI"/>
</dbReference>
<evidence type="ECO:0000259" key="4">
    <source>
        <dbReference type="PROSITE" id="PS50932"/>
    </source>
</evidence>
<evidence type="ECO:0000256" key="1">
    <source>
        <dbReference type="ARBA" id="ARBA00023015"/>
    </source>
</evidence>
<dbReference type="Pfam" id="PF00356">
    <property type="entry name" value="LacI"/>
    <property type="match status" value="1"/>
</dbReference>
<evidence type="ECO:0000256" key="3">
    <source>
        <dbReference type="ARBA" id="ARBA00023163"/>
    </source>
</evidence>
<sequence>MNKQTAPTLEDVARLAGVSTASISRALNAPSKVAPATREKIEKAVEVLGYTPNFGGRALASGRANTVGAVIPSMANAMFANGLQAFQDVLSQAKVNLLVATTGFDPEEELAAIKSLVAHGADGLMLIGNARPDATWDFLDKRQVPHVVAWVSETRPGHLFAGFDNAGAAADAARRALAAGHRRIAMICGQTRNNDRARARRDGVIAAVAAWGDGARLTHLIEAPYMLDESGAAFATIMRQQEIPTVVLCGNDAQAAGAMAQARAMGLSLPDDMSFIGFDDIGLARVLHPALATVRVPQFDMGHRAAALLLDRIEGREDLQSVVLDTEFMDRASLAPPREA</sequence>
<dbReference type="SUPFAM" id="SSF53822">
    <property type="entry name" value="Periplasmic binding protein-like I"/>
    <property type="match status" value="1"/>
</dbReference>
<dbReference type="SMART" id="SM00354">
    <property type="entry name" value="HTH_LACI"/>
    <property type="match status" value="1"/>
</dbReference>
<keyword evidence="2 5" id="KW-0238">DNA-binding</keyword>
<dbReference type="GO" id="GO:0003700">
    <property type="term" value="F:DNA-binding transcription factor activity"/>
    <property type="evidence" value="ECO:0007669"/>
    <property type="project" value="TreeGrafter"/>
</dbReference>
<dbReference type="Proteomes" id="UP000503308">
    <property type="component" value="Chromosome"/>
</dbReference>
<dbReference type="PROSITE" id="PS50932">
    <property type="entry name" value="HTH_LACI_2"/>
    <property type="match status" value="1"/>
</dbReference>
<dbReference type="Gene3D" id="3.40.50.2300">
    <property type="match status" value="2"/>
</dbReference>
<dbReference type="PANTHER" id="PTHR30146:SF138">
    <property type="entry name" value="TRANSCRIPTIONAL REGULATORY PROTEIN"/>
    <property type="match status" value="1"/>
</dbReference>
<dbReference type="Pfam" id="PF13377">
    <property type="entry name" value="Peripla_BP_3"/>
    <property type="match status" value="1"/>
</dbReference>
<dbReference type="PANTHER" id="PTHR30146">
    <property type="entry name" value="LACI-RELATED TRANSCRIPTIONAL REPRESSOR"/>
    <property type="match status" value="1"/>
</dbReference>
<organism evidence="5 6">
    <name type="scientific">Roseobacter ponti</name>
    <dbReference type="NCBI Taxonomy" id="1891787"/>
    <lineage>
        <taxon>Bacteria</taxon>
        <taxon>Pseudomonadati</taxon>
        <taxon>Pseudomonadota</taxon>
        <taxon>Alphaproteobacteria</taxon>
        <taxon>Rhodobacterales</taxon>
        <taxon>Roseobacteraceae</taxon>
        <taxon>Roseobacter</taxon>
    </lineage>
</organism>
<accession>A0A858SRQ7</accession>
<dbReference type="InterPro" id="IPR010982">
    <property type="entry name" value="Lambda_DNA-bd_dom_sf"/>
</dbReference>
<keyword evidence="6" id="KW-1185">Reference proteome</keyword>
<name>A0A858SRQ7_9RHOB</name>
<dbReference type="Gene3D" id="1.10.260.40">
    <property type="entry name" value="lambda repressor-like DNA-binding domains"/>
    <property type="match status" value="1"/>
</dbReference>
<protein>
    <submittedName>
        <fullName evidence="5">LacI family DNA-binding transcriptional regulator</fullName>
    </submittedName>
</protein>
<dbReference type="SUPFAM" id="SSF47413">
    <property type="entry name" value="lambda repressor-like DNA-binding domains"/>
    <property type="match status" value="1"/>
</dbReference>
<feature type="domain" description="HTH lacI-type" evidence="4">
    <location>
        <begin position="7"/>
        <end position="61"/>
    </location>
</feature>
<dbReference type="GO" id="GO:0000976">
    <property type="term" value="F:transcription cis-regulatory region binding"/>
    <property type="evidence" value="ECO:0007669"/>
    <property type="project" value="TreeGrafter"/>
</dbReference>
<evidence type="ECO:0000256" key="2">
    <source>
        <dbReference type="ARBA" id="ARBA00023125"/>
    </source>
</evidence>
<keyword evidence="3" id="KW-0804">Transcription</keyword>